<evidence type="ECO:0000313" key="2">
    <source>
        <dbReference type="Proteomes" id="UP000799754"/>
    </source>
</evidence>
<organism evidence="1 2">
    <name type="scientific">Macroventuria anomochaeta</name>
    <dbReference type="NCBI Taxonomy" id="301207"/>
    <lineage>
        <taxon>Eukaryota</taxon>
        <taxon>Fungi</taxon>
        <taxon>Dikarya</taxon>
        <taxon>Ascomycota</taxon>
        <taxon>Pezizomycotina</taxon>
        <taxon>Dothideomycetes</taxon>
        <taxon>Pleosporomycetidae</taxon>
        <taxon>Pleosporales</taxon>
        <taxon>Pleosporineae</taxon>
        <taxon>Didymellaceae</taxon>
        <taxon>Macroventuria</taxon>
    </lineage>
</organism>
<sequence>MIVKAESPPAEDRFKSFHLSFLDQNAVRVYTQTLCIFPFADQNNAKAAIRALDDGLCLTLQKFPFLAGTLSLAGDASGRLQLTYPVDVTDREATEGLFAAKQILVDDFPHPYETLKKAGMPPSAFKSATFLPDDFANYPGVPANGEGLCKFEVSDAPVMRVQACFIPGGLVLSIYVHHSLLDFHGISTFWESLATNVSYVARTHGSRDMDPAPLSVADYQSSLRAKLDERVSYKGTQRPTADCYCEGTFQYKKTLPDSTKCTQRLFVLPADHIREYRERLRPHFPPSSPPTLCNVLAALVWTHVTRARAARLVKHDYAEANLGIATDLRRRWQPPVRADFTGNCALFSKCTAEISDLTAEECVTDTTVLHVIRKIKNTITSVNNDWIDRHFAFFKDLKEIKDTECALALKFGSDCYITSWLNFGADCRWGIPGTDLAEDSLGGRPEFIRRAYGPGDGGMIFLPRRRHVANGAEAPFEILVRLAEEDMDRVLKEDGGLCSWSKAVVL</sequence>
<accession>A0ACB6RK08</accession>
<evidence type="ECO:0000313" key="1">
    <source>
        <dbReference type="EMBL" id="KAF2622245.1"/>
    </source>
</evidence>
<reference evidence="1" key="1">
    <citation type="journal article" date="2020" name="Stud. Mycol.">
        <title>101 Dothideomycetes genomes: a test case for predicting lifestyles and emergence of pathogens.</title>
        <authorList>
            <person name="Haridas S."/>
            <person name="Albert R."/>
            <person name="Binder M."/>
            <person name="Bloem J."/>
            <person name="Labutti K."/>
            <person name="Salamov A."/>
            <person name="Andreopoulos B."/>
            <person name="Baker S."/>
            <person name="Barry K."/>
            <person name="Bills G."/>
            <person name="Bluhm B."/>
            <person name="Cannon C."/>
            <person name="Castanera R."/>
            <person name="Culley D."/>
            <person name="Daum C."/>
            <person name="Ezra D."/>
            <person name="Gonzalez J."/>
            <person name="Henrissat B."/>
            <person name="Kuo A."/>
            <person name="Liang C."/>
            <person name="Lipzen A."/>
            <person name="Lutzoni F."/>
            <person name="Magnuson J."/>
            <person name="Mondo S."/>
            <person name="Nolan M."/>
            <person name="Ohm R."/>
            <person name="Pangilinan J."/>
            <person name="Park H.-J."/>
            <person name="Ramirez L."/>
            <person name="Alfaro M."/>
            <person name="Sun H."/>
            <person name="Tritt A."/>
            <person name="Yoshinaga Y."/>
            <person name="Zwiers L.-H."/>
            <person name="Turgeon B."/>
            <person name="Goodwin S."/>
            <person name="Spatafora J."/>
            <person name="Crous P."/>
            <person name="Grigoriev I."/>
        </authorList>
    </citation>
    <scope>NUCLEOTIDE SEQUENCE</scope>
    <source>
        <strain evidence="1">CBS 525.71</strain>
    </source>
</reference>
<comment type="caution">
    <text evidence="1">The sequence shown here is derived from an EMBL/GenBank/DDBJ whole genome shotgun (WGS) entry which is preliminary data.</text>
</comment>
<protein>
    <submittedName>
        <fullName evidence="1">Trichothecene 3-O-acetyltransferas-like protein</fullName>
    </submittedName>
</protein>
<dbReference type="EMBL" id="MU006746">
    <property type="protein sequence ID" value="KAF2622245.1"/>
    <property type="molecule type" value="Genomic_DNA"/>
</dbReference>
<proteinExistence type="predicted"/>
<dbReference type="Proteomes" id="UP000799754">
    <property type="component" value="Unassembled WGS sequence"/>
</dbReference>
<keyword evidence="2" id="KW-1185">Reference proteome</keyword>
<name>A0ACB6RK08_9PLEO</name>
<gene>
    <name evidence="1" type="ORF">BU25DRAFT_213489</name>
</gene>